<reference evidence="1 2" key="2">
    <citation type="submission" date="2018-11" db="EMBL/GenBank/DDBJ databases">
        <authorList>
            <consortium name="Pathogen Informatics"/>
        </authorList>
    </citation>
    <scope>NUCLEOTIDE SEQUENCE [LARGE SCALE GENOMIC DNA]</scope>
</reference>
<organism evidence="3">
    <name type="scientific">Anisakis simplex</name>
    <name type="common">Herring worm</name>
    <dbReference type="NCBI Taxonomy" id="6269"/>
    <lineage>
        <taxon>Eukaryota</taxon>
        <taxon>Metazoa</taxon>
        <taxon>Ecdysozoa</taxon>
        <taxon>Nematoda</taxon>
        <taxon>Chromadorea</taxon>
        <taxon>Rhabditida</taxon>
        <taxon>Spirurina</taxon>
        <taxon>Ascaridomorpha</taxon>
        <taxon>Ascaridoidea</taxon>
        <taxon>Anisakidae</taxon>
        <taxon>Anisakis</taxon>
        <taxon>Anisakis simplex complex</taxon>
    </lineage>
</organism>
<dbReference type="EMBL" id="UYRR01032884">
    <property type="protein sequence ID" value="VDK57097.1"/>
    <property type="molecule type" value="Genomic_DNA"/>
</dbReference>
<dbReference type="Proteomes" id="UP000267096">
    <property type="component" value="Unassembled WGS sequence"/>
</dbReference>
<evidence type="ECO:0000313" key="3">
    <source>
        <dbReference type="WBParaSite" id="ASIM_0001678001-mRNA-1"/>
    </source>
</evidence>
<gene>
    <name evidence="1" type="ORF">ASIM_LOCUS16187</name>
</gene>
<evidence type="ECO:0000313" key="1">
    <source>
        <dbReference type="EMBL" id="VDK57097.1"/>
    </source>
</evidence>
<dbReference type="WBParaSite" id="ASIM_0001678001-mRNA-1">
    <property type="protein sequence ID" value="ASIM_0001678001-mRNA-1"/>
    <property type="gene ID" value="ASIM_0001678001"/>
</dbReference>
<protein>
    <submittedName>
        <fullName evidence="3">Protein kinase domain-containing protein</fullName>
    </submittedName>
</protein>
<sequence length="249" mass="27311">MGGIMDVLTGITEVHTDVHASNLCVKFAHKPANYTANFYCSKGGTFFCGKFAECGYVDEIIYRNLQLPRPNCTFSIVNAYTIFNTKVFTGPVCVKTISFGVVVISTFQNDAQVDHVRKFLLEMGILRPDLIYYLKYKAKICSVCHITGNVNVKLPDSGQLLRFDPHIYYADLKIGKHITLKEMCQQKIIGICNCGGACTDVMWGGEAVNADKTRATAGTLTSGPSYPGFSPFPPGKFLVSPKTSCSISK</sequence>
<accession>A0A0M3K739</accession>
<name>A0A0M3K739_ANISI</name>
<reference evidence="3" key="1">
    <citation type="submission" date="2017-02" db="UniProtKB">
        <authorList>
            <consortium name="WormBaseParasite"/>
        </authorList>
    </citation>
    <scope>IDENTIFICATION</scope>
</reference>
<keyword evidence="2" id="KW-1185">Reference proteome</keyword>
<dbReference type="OrthoDB" id="10666466at2759"/>
<evidence type="ECO:0000313" key="2">
    <source>
        <dbReference type="Proteomes" id="UP000267096"/>
    </source>
</evidence>
<proteinExistence type="predicted"/>
<dbReference type="AlphaFoldDB" id="A0A0M3K739"/>